<evidence type="ECO:0000256" key="2">
    <source>
        <dbReference type="SAM" id="MobiDB-lite"/>
    </source>
</evidence>
<dbReference type="EMBL" id="JAZAVK010000069">
    <property type="protein sequence ID" value="KAK7426244.1"/>
    <property type="molecule type" value="Genomic_DNA"/>
</dbReference>
<feature type="signal peptide" evidence="3">
    <location>
        <begin position="1"/>
        <end position="18"/>
    </location>
</feature>
<dbReference type="Proteomes" id="UP001498421">
    <property type="component" value="Unassembled WGS sequence"/>
</dbReference>
<comment type="caution">
    <text evidence="5">The sequence shown here is derived from an EMBL/GenBank/DDBJ whole genome shotgun (WGS) entry which is preliminary data.</text>
</comment>
<dbReference type="PROSITE" id="PS00562">
    <property type="entry name" value="CBM1_1"/>
    <property type="match status" value="1"/>
</dbReference>
<evidence type="ECO:0000256" key="3">
    <source>
        <dbReference type="SAM" id="SignalP"/>
    </source>
</evidence>
<feature type="region of interest" description="Disordered" evidence="2">
    <location>
        <begin position="40"/>
        <end position="60"/>
    </location>
</feature>
<dbReference type="InterPro" id="IPR035971">
    <property type="entry name" value="CBD_sf"/>
</dbReference>
<evidence type="ECO:0000259" key="4">
    <source>
        <dbReference type="PROSITE" id="PS51164"/>
    </source>
</evidence>
<evidence type="ECO:0000313" key="5">
    <source>
        <dbReference type="EMBL" id="KAK7426244.1"/>
    </source>
</evidence>
<dbReference type="SUPFAM" id="SSF57180">
    <property type="entry name" value="Cellulose-binding domain"/>
    <property type="match status" value="1"/>
</dbReference>
<reference evidence="5 6" key="1">
    <citation type="journal article" date="2025" name="Microbiol. Resour. Announc.">
        <title>Draft genome sequences for Neonectria magnoliae and Neonectria punicea, canker pathogens of Liriodendron tulipifera and Acer saccharum in West Virginia.</title>
        <authorList>
            <person name="Petronek H.M."/>
            <person name="Kasson M.T."/>
            <person name="Metheny A.M."/>
            <person name="Stauder C.M."/>
            <person name="Lovett B."/>
            <person name="Lynch S.C."/>
            <person name="Garnas J.R."/>
            <person name="Kasson L.R."/>
            <person name="Stajich J.E."/>
        </authorList>
    </citation>
    <scope>NUCLEOTIDE SEQUENCE [LARGE SCALE GENOMIC DNA]</scope>
    <source>
        <strain evidence="5 6">NRRL 64651</strain>
    </source>
</reference>
<dbReference type="PANTHER" id="PTHR35606:SF4">
    <property type="entry name" value="CELLULOSE-BINDING FAMILY II PROTEIN"/>
    <property type="match status" value="1"/>
</dbReference>
<evidence type="ECO:0000256" key="1">
    <source>
        <dbReference type="ARBA" id="ARBA00022729"/>
    </source>
</evidence>
<feature type="chain" id="PRO_5046381511" description="CBM1 domain-containing protein" evidence="3">
    <location>
        <begin position="19"/>
        <end position="415"/>
    </location>
</feature>
<feature type="domain" description="CBM1" evidence="4">
    <location>
        <begin position="379"/>
        <end position="415"/>
    </location>
</feature>
<dbReference type="SUPFAM" id="SSF55486">
    <property type="entry name" value="Metalloproteases ('zincins'), catalytic domain"/>
    <property type="match status" value="1"/>
</dbReference>
<sequence length="415" mass="44591">MRFSTTAGLVALAASTAASTISSPSDLDGSVWEGLTSVKGRSVSEPRRNRPFKRQSGWAPPSTLTTPLKEVWDHCEKTYSNGDLYGFKNYGWDQLIANKGTINMCVRWESSETVTAAQRTKVAAALQQQYQKWFKWVYGFDNFPYTEVNVNVVGWAVKDKSLLAGDVSGINVYTDTDAEGIPQCAESCGRFFHQDNDYSGCAAGADQHYDHSLWLTDGLNGGTGGDWGQRVGREYFMELLDSANIHILLHEMGHTFGLDDFYDWTPTGITNFIMLAGSSTEVTDFDGWMLRNWWYKLSRSRGWQSGSSSTTASAVAEAAVASSTAKAAATSTKKAAATSTKKAAVTTTTKAPATTTKKAAVTTVAAPAATSTAVVSNAAAAGKWQQCGGSNWAGATQCASGLTCTAHNAYYSQCI</sequence>
<gene>
    <name evidence="5" type="ORF">QQZ08_007274</name>
</gene>
<evidence type="ECO:0000313" key="6">
    <source>
        <dbReference type="Proteomes" id="UP001498421"/>
    </source>
</evidence>
<dbReference type="InterPro" id="IPR000254">
    <property type="entry name" value="CBD"/>
</dbReference>
<name>A0ABR1HZJ8_9HYPO</name>
<dbReference type="SMART" id="SM00236">
    <property type="entry name" value="fCBD"/>
    <property type="match status" value="1"/>
</dbReference>
<dbReference type="Pfam" id="PF00734">
    <property type="entry name" value="CBM_1"/>
    <property type="match status" value="1"/>
</dbReference>
<keyword evidence="1 3" id="KW-0732">Signal</keyword>
<organism evidence="5 6">
    <name type="scientific">Neonectria magnoliae</name>
    <dbReference type="NCBI Taxonomy" id="2732573"/>
    <lineage>
        <taxon>Eukaryota</taxon>
        <taxon>Fungi</taxon>
        <taxon>Dikarya</taxon>
        <taxon>Ascomycota</taxon>
        <taxon>Pezizomycotina</taxon>
        <taxon>Sordariomycetes</taxon>
        <taxon>Hypocreomycetidae</taxon>
        <taxon>Hypocreales</taxon>
        <taxon>Nectriaceae</taxon>
        <taxon>Neonectria</taxon>
    </lineage>
</organism>
<dbReference type="PROSITE" id="PS51164">
    <property type="entry name" value="CBM1_2"/>
    <property type="match status" value="1"/>
</dbReference>
<protein>
    <recommendedName>
        <fullName evidence="4">CBM1 domain-containing protein</fullName>
    </recommendedName>
</protein>
<dbReference type="PANTHER" id="PTHR35606">
    <property type="entry name" value="CELLULOSE-BINDING FAMILY II PROTEIN"/>
    <property type="match status" value="1"/>
</dbReference>
<keyword evidence="6" id="KW-1185">Reference proteome</keyword>
<accession>A0ABR1HZJ8</accession>
<proteinExistence type="predicted"/>